<organism evidence="1 2">
    <name type="scientific">Crocosphaera chwakensis CCY0110</name>
    <dbReference type="NCBI Taxonomy" id="391612"/>
    <lineage>
        <taxon>Bacteria</taxon>
        <taxon>Bacillati</taxon>
        <taxon>Cyanobacteriota</taxon>
        <taxon>Cyanophyceae</taxon>
        <taxon>Oscillatoriophycideae</taxon>
        <taxon>Chroococcales</taxon>
        <taxon>Aphanothecaceae</taxon>
        <taxon>Crocosphaera</taxon>
        <taxon>Crocosphaera chwakensis</taxon>
    </lineage>
</organism>
<protein>
    <submittedName>
        <fullName evidence="1">Uncharacterized protein</fullName>
    </submittedName>
</protein>
<reference evidence="1 2" key="1">
    <citation type="submission" date="2007-03" db="EMBL/GenBank/DDBJ databases">
        <authorList>
            <person name="Stal L."/>
            <person name="Ferriera S."/>
            <person name="Johnson J."/>
            <person name="Kravitz S."/>
            <person name="Beeson K."/>
            <person name="Sutton G."/>
            <person name="Rogers Y.-H."/>
            <person name="Friedman R."/>
            <person name="Frazier M."/>
            <person name="Venter J.C."/>
        </authorList>
    </citation>
    <scope>NUCLEOTIDE SEQUENCE [LARGE SCALE GENOMIC DNA]</scope>
    <source>
        <strain evidence="1 2">CCY0110</strain>
    </source>
</reference>
<sequence>MKGGNDTRSALDSIVLTFGAESREQGVGRKNVTLLK</sequence>
<gene>
    <name evidence="1" type="ORF">CY0110_08011</name>
</gene>
<comment type="caution">
    <text evidence="1">The sequence shown here is derived from an EMBL/GenBank/DDBJ whole genome shotgun (WGS) entry which is preliminary data.</text>
</comment>
<name>A3IS87_9CHRO</name>
<dbReference type="Proteomes" id="UP000003781">
    <property type="component" value="Unassembled WGS sequence"/>
</dbReference>
<evidence type="ECO:0000313" key="2">
    <source>
        <dbReference type="Proteomes" id="UP000003781"/>
    </source>
</evidence>
<keyword evidence="2" id="KW-1185">Reference proteome</keyword>
<accession>A3IS87</accession>
<evidence type="ECO:0000313" key="1">
    <source>
        <dbReference type="EMBL" id="EAZ90603.1"/>
    </source>
</evidence>
<dbReference type="AlphaFoldDB" id="A3IS87"/>
<proteinExistence type="predicted"/>
<dbReference type="EMBL" id="AAXW01000022">
    <property type="protein sequence ID" value="EAZ90603.1"/>
    <property type="molecule type" value="Genomic_DNA"/>
</dbReference>